<dbReference type="AlphaFoldDB" id="A0ABD4AQP8"/>
<comment type="caution">
    <text evidence="1">The sequence shown here is derived from an EMBL/GenBank/DDBJ whole genome shotgun (WGS) entry which is preliminary data.</text>
</comment>
<dbReference type="Proteomes" id="UP000034400">
    <property type="component" value="Unassembled WGS sequence"/>
</dbReference>
<evidence type="ECO:0000313" key="1">
    <source>
        <dbReference type="EMBL" id="KKL39763.1"/>
    </source>
</evidence>
<sequence length="154" mass="17865">MQALFSYRILLSEFSKLNFERTLTLTGVSSLPIEFLRQYLQPSALLLTYNQKRLQSLIARSLLRDDFFELRFERTLEGRYLQHCFARLTQETHIFAIINCVNDQRRSPINRICASHLVVNKIAIHFSIGRPSTKDGTEIVPIILLALRGKTLNQ</sequence>
<gene>
    <name evidence="1" type="ORF">WR31_17875</name>
</gene>
<name>A0ABD4AQP8_9BURK</name>
<reference evidence="1 2" key="1">
    <citation type="submission" date="2015-03" db="EMBL/GenBank/DDBJ databases">
        <title>Draft genome sequences of the Burkholderia contaminans strains LMG 23361 and FFH2055 and Burkholderia cenocepacia K56-2.</title>
        <authorList>
            <person name="Bloodworth R.A."/>
            <person name="Selin C."/>
            <person name="Lopez De Volder M.A."/>
            <person name="Degrossi J."/>
            <person name="Drevinek P."/>
            <person name="Galanternik L."/>
            <person name="Cardona S.T."/>
        </authorList>
    </citation>
    <scope>NUCLEOTIDE SEQUENCE [LARGE SCALE GENOMIC DNA]</scope>
    <source>
        <strain evidence="1 2">LMG 23361</strain>
    </source>
</reference>
<evidence type="ECO:0000313" key="2">
    <source>
        <dbReference type="Proteomes" id="UP000034400"/>
    </source>
</evidence>
<protein>
    <submittedName>
        <fullName evidence="1">Uncharacterized protein</fullName>
    </submittedName>
</protein>
<organism evidence="1 2">
    <name type="scientific">Burkholderia contaminans LMG 23361</name>
    <dbReference type="NCBI Taxonomy" id="1334628"/>
    <lineage>
        <taxon>Bacteria</taxon>
        <taxon>Pseudomonadati</taxon>
        <taxon>Pseudomonadota</taxon>
        <taxon>Betaproteobacteria</taxon>
        <taxon>Burkholderiales</taxon>
        <taxon>Burkholderiaceae</taxon>
        <taxon>Burkholderia</taxon>
        <taxon>Burkholderia cepacia complex</taxon>
    </lineage>
</organism>
<accession>A0ABD4AQP8</accession>
<proteinExistence type="predicted"/>
<dbReference type="EMBL" id="LASD01000008">
    <property type="protein sequence ID" value="KKL39763.1"/>
    <property type="molecule type" value="Genomic_DNA"/>
</dbReference>